<keyword evidence="2" id="KW-1133">Transmembrane helix</keyword>
<feature type="transmembrane region" description="Helical" evidence="2">
    <location>
        <begin position="227"/>
        <end position="247"/>
    </location>
</feature>
<feature type="transmembrane region" description="Helical" evidence="2">
    <location>
        <begin position="393"/>
        <end position="413"/>
    </location>
</feature>
<proteinExistence type="predicted"/>
<feature type="transmembrane region" description="Helical" evidence="2">
    <location>
        <begin position="201"/>
        <end position="221"/>
    </location>
</feature>
<sequence>MRLAFLLLCTSVSLIPGRAEEACDFDDSTLLQLEGTGKVNRSRVAEREPSEPGPPGPVPASEALIAADSTRLRHHDEVLPSGASHREALIQRIMTKIRAARSAHNGMLFISGMLVTVLLWGEVTHAAWLQGRSAAILSAFTLVASNVLAKTLLLSPQFGIGVLDLIYSHCLSLAFLGALFTKLHPEKPLVVPDGAEQAVQALSVGFFSSACSMLLLGGLYVGPATAVLLVIALQSSIATLWMAPWSVSTLMFQPQIEMHTHSTEAEEHLAAPLLLIAVLVGTVIGAREEGGEWMWSAFFGLCAAVGRATCALQQRNFACQMHHVVTVTYAGIIGLIMFGPIAAAYPQHARAILTMEMHNLAPLVLFGVLSLMSTLGMLKAANSMWGTMSESSYTLVSGLSLCLQFVADLTVFSVNWARFTQSSIALAATCMIFSYAVSYKQVLRAEQCFTSAYSLFEPQNFEQGQ</sequence>
<keyword evidence="2" id="KW-0472">Membrane</keyword>
<feature type="transmembrane region" description="Helical" evidence="2">
    <location>
        <begin position="324"/>
        <end position="345"/>
    </location>
</feature>
<organism evidence="4 5">
    <name type="scientific">Durusdinium trenchii</name>
    <dbReference type="NCBI Taxonomy" id="1381693"/>
    <lineage>
        <taxon>Eukaryota</taxon>
        <taxon>Sar</taxon>
        <taxon>Alveolata</taxon>
        <taxon>Dinophyceae</taxon>
        <taxon>Suessiales</taxon>
        <taxon>Symbiodiniaceae</taxon>
        <taxon>Durusdinium</taxon>
    </lineage>
</organism>
<evidence type="ECO:0000313" key="4">
    <source>
        <dbReference type="EMBL" id="CAK9024835.1"/>
    </source>
</evidence>
<accession>A0ABP0KDG1</accession>
<keyword evidence="2" id="KW-0812">Transmembrane</keyword>
<evidence type="ECO:0000256" key="3">
    <source>
        <dbReference type="SAM" id="SignalP"/>
    </source>
</evidence>
<comment type="caution">
    <text evidence="4">The sequence shown here is derived from an EMBL/GenBank/DDBJ whole genome shotgun (WGS) entry which is preliminary data.</text>
</comment>
<feature type="transmembrane region" description="Helical" evidence="2">
    <location>
        <begin position="133"/>
        <end position="152"/>
    </location>
</feature>
<evidence type="ECO:0000313" key="5">
    <source>
        <dbReference type="Proteomes" id="UP001642484"/>
    </source>
</evidence>
<keyword evidence="3" id="KW-0732">Signal</keyword>
<name>A0ABP0KDG1_9DINO</name>
<feature type="transmembrane region" description="Helical" evidence="2">
    <location>
        <begin position="103"/>
        <end position="121"/>
    </location>
</feature>
<feature type="transmembrane region" description="Helical" evidence="2">
    <location>
        <begin position="268"/>
        <end position="287"/>
    </location>
</feature>
<feature type="transmembrane region" description="Helical" evidence="2">
    <location>
        <begin position="419"/>
        <end position="437"/>
    </location>
</feature>
<feature type="signal peptide" evidence="3">
    <location>
        <begin position="1"/>
        <end position="19"/>
    </location>
</feature>
<gene>
    <name evidence="4" type="ORF">CCMP2556_LOCUS15785</name>
</gene>
<feature type="region of interest" description="Disordered" evidence="1">
    <location>
        <begin position="38"/>
        <end position="61"/>
    </location>
</feature>
<reference evidence="4 5" key="1">
    <citation type="submission" date="2024-02" db="EMBL/GenBank/DDBJ databases">
        <authorList>
            <person name="Chen Y."/>
            <person name="Shah S."/>
            <person name="Dougan E. K."/>
            <person name="Thang M."/>
            <person name="Chan C."/>
        </authorList>
    </citation>
    <scope>NUCLEOTIDE SEQUENCE [LARGE SCALE GENOMIC DNA]</scope>
</reference>
<evidence type="ECO:0000256" key="1">
    <source>
        <dbReference type="SAM" id="MobiDB-lite"/>
    </source>
</evidence>
<feature type="transmembrane region" description="Helical" evidence="2">
    <location>
        <begin position="158"/>
        <end position="180"/>
    </location>
</feature>
<keyword evidence="5" id="KW-1185">Reference proteome</keyword>
<protein>
    <submittedName>
        <fullName evidence="4">Uncharacterized protein</fullName>
    </submittedName>
</protein>
<feature type="transmembrane region" description="Helical" evidence="2">
    <location>
        <begin position="360"/>
        <end position="381"/>
    </location>
</feature>
<dbReference type="EMBL" id="CAXAMN010008347">
    <property type="protein sequence ID" value="CAK9024835.1"/>
    <property type="molecule type" value="Genomic_DNA"/>
</dbReference>
<feature type="chain" id="PRO_5045631516" evidence="3">
    <location>
        <begin position="20"/>
        <end position="465"/>
    </location>
</feature>
<dbReference type="Proteomes" id="UP001642484">
    <property type="component" value="Unassembled WGS sequence"/>
</dbReference>
<evidence type="ECO:0000256" key="2">
    <source>
        <dbReference type="SAM" id="Phobius"/>
    </source>
</evidence>